<comment type="caution">
    <text evidence="3">The sequence shown here is derived from an EMBL/GenBank/DDBJ whole genome shotgun (WGS) entry which is preliminary data.</text>
</comment>
<evidence type="ECO:0000313" key="4">
    <source>
        <dbReference type="Proteomes" id="UP001285441"/>
    </source>
</evidence>
<dbReference type="PANTHER" id="PTHR34414:SF1">
    <property type="entry name" value="SUBTILISIN-LIKE SERINE PROTEASE"/>
    <property type="match status" value="1"/>
</dbReference>
<feature type="transmembrane region" description="Helical" evidence="2">
    <location>
        <begin position="247"/>
        <end position="267"/>
    </location>
</feature>
<organism evidence="3 4">
    <name type="scientific">Podospora didyma</name>
    <dbReference type="NCBI Taxonomy" id="330526"/>
    <lineage>
        <taxon>Eukaryota</taxon>
        <taxon>Fungi</taxon>
        <taxon>Dikarya</taxon>
        <taxon>Ascomycota</taxon>
        <taxon>Pezizomycotina</taxon>
        <taxon>Sordariomycetes</taxon>
        <taxon>Sordariomycetidae</taxon>
        <taxon>Sordariales</taxon>
        <taxon>Podosporaceae</taxon>
        <taxon>Podospora</taxon>
    </lineage>
</organism>
<reference evidence="3" key="2">
    <citation type="submission" date="2023-06" db="EMBL/GenBank/DDBJ databases">
        <authorList>
            <consortium name="Lawrence Berkeley National Laboratory"/>
            <person name="Haridas S."/>
            <person name="Hensen N."/>
            <person name="Bonometti L."/>
            <person name="Westerberg I."/>
            <person name="Brannstrom I.O."/>
            <person name="Guillou S."/>
            <person name="Cros-Aarteil S."/>
            <person name="Calhoun S."/>
            <person name="Kuo A."/>
            <person name="Mondo S."/>
            <person name="Pangilinan J."/>
            <person name="Riley R."/>
            <person name="LaButti K."/>
            <person name="Andreopoulos B."/>
            <person name="Lipzen A."/>
            <person name="Chen C."/>
            <person name="Yanf M."/>
            <person name="Daum C."/>
            <person name="Ng V."/>
            <person name="Clum A."/>
            <person name="Steindorff A."/>
            <person name="Ohm R."/>
            <person name="Martin F."/>
            <person name="Silar P."/>
            <person name="Natvig D."/>
            <person name="Lalanne C."/>
            <person name="Gautier V."/>
            <person name="Ament-velasquez S.L."/>
            <person name="Kruys A."/>
            <person name="Hutchinson M.I."/>
            <person name="Powell A.J."/>
            <person name="Barry K."/>
            <person name="Miller A.N."/>
            <person name="Grigoriev I.V."/>
            <person name="Debuchy R."/>
            <person name="Gladieux P."/>
            <person name="Thoren M.H."/>
            <person name="Johannesson H."/>
        </authorList>
    </citation>
    <scope>NUCLEOTIDE SEQUENCE</scope>
    <source>
        <strain evidence="3">CBS 232.78</strain>
    </source>
</reference>
<evidence type="ECO:0000313" key="3">
    <source>
        <dbReference type="EMBL" id="KAK3393882.1"/>
    </source>
</evidence>
<proteinExistence type="predicted"/>
<keyword evidence="2" id="KW-1133">Transmembrane helix</keyword>
<protein>
    <submittedName>
        <fullName evidence="3">Uncharacterized protein</fullName>
    </submittedName>
</protein>
<evidence type="ECO:0000256" key="1">
    <source>
        <dbReference type="SAM" id="MobiDB-lite"/>
    </source>
</evidence>
<dbReference type="InterPro" id="IPR046536">
    <property type="entry name" value="DUF6601"/>
</dbReference>
<sequence>MSPPTATARTLATPFSPSDSKSSINTCLADFPASVTSRERTFRPARDVAGYLRAELLAWKIDSITPHLWFAGARHLPARSLHRHRLARREIIITESPSEHLISDYTVVFVKPLPGYLLCYEFWETYLAHDTALHAAACGLVLSYTWLVSYASDFDIAKELRLLPEELSWNDWTSFAGTFLDHVERSSHSPTPLVVSHRYTYGELRMSRVNYLYKFLPSVWDRANPARGFMPTSMWNESFLKRNTTRLLTVFVAFSLILSSMQVGLATPQLQGSGAFVSASYGFAIACLFIELLSGLVVLVVGVWHFRYKILRPWRMRISKQGTQGHNL</sequence>
<reference evidence="3" key="1">
    <citation type="journal article" date="2023" name="Mol. Phylogenet. Evol.">
        <title>Genome-scale phylogeny and comparative genomics of the fungal order Sordariales.</title>
        <authorList>
            <person name="Hensen N."/>
            <person name="Bonometti L."/>
            <person name="Westerberg I."/>
            <person name="Brannstrom I.O."/>
            <person name="Guillou S."/>
            <person name="Cros-Aarteil S."/>
            <person name="Calhoun S."/>
            <person name="Haridas S."/>
            <person name="Kuo A."/>
            <person name="Mondo S."/>
            <person name="Pangilinan J."/>
            <person name="Riley R."/>
            <person name="LaButti K."/>
            <person name="Andreopoulos B."/>
            <person name="Lipzen A."/>
            <person name="Chen C."/>
            <person name="Yan M."/>
            <person name="Daum C."/>
            <person name="Ng V."/>
            <person name="Clum A."/>
            <person name="Steindorff A."/>
            <person name="Ohm R.A."/>
            <person name="Martin F."/>
            <person name="Silar P."/>
            <person name="Natvig D.O."/>
            <person name="Lalanne C."/>
            <person name="Gautier V."/>
            <person name="Ament-Velasquez S.L."/>
            <person name="Kruys A."/>
            <person name="Hutchinson M.I."/>
            <person name="Powell A.J."/>
            <person name="Barry K."/>
            <person name="Miller A.N."/>
            <person name="Grigoriev I.V."/>
            <person name="Debuchy R."/>
            <person name="Gladieux P."/>
            <person name="Hiltunen Thoren M."/>
            <person name="Johannesson H."/>
        </authorList>
    </citation>
    <scope>NUCLEOTIDE SEQUENCE</scope>
    <source>
        <strain evidence="3">CBS 232.78</strain>
    </source>
</reference>
<feature type="transmembrane region" description="Helical" evidence="2">
    <location>
        <begin position="279"/>
        <end position="306"/>
    </location>
</feature>
<feature type="region of interest" description="Disordered" evidence="1">
    <location>
        <begin position="1"/>
        <end position="22"/>
    </location>
</feature>
<keyword evidence="4" id="KW-1185">Reference proteome</keyword>
<gene>
    <name evidence="3" type="ORF">B0H63DRAFT_459434</name>
</gene>
<evidence type="ECO:0000256" key="2">
    <source>
        <dbReference type="SAM" id="Phobius"/>
    </source>
</evidence>
<keyword evidence="2" id="KW-0472">Membrane</keyword>
<dbReference type="Proteomes" id="UP001285441">
    <property type="component" value="Unassembled WGS sequence"/>
</dbReference>
<dbReference type="PANTHER" id="PTHR34414">
    <property type="entry name" value="HET DOMAIN-CONTAINING PROTEIN-RELATED"/>
    <property type="match status" value="1"/>
</dbReference>
<feature type="compositionally biased region" description="Low complexity" evidence="1">
    <location>
        <begin position="1"/>
        <end position="14"/>
    </location>
</feature>
<name>A0AAE0P5T3_9PEZI</name>
<keyword evidence="2" id="KW-0812">Transmembrane</keyword>
<dbReference type="AlphaFoldDB" id="A0AAE0P5T3"/>
<accession>A0AAE0P5T3</accession>
<dbReference type="Pfam" id="PF20246">
    <property type="entry name" value="DUF6601"/>
    <property type="match status" value="1"/>
</dbReference>
<dbReference type="EMBL" id="JAULSW010000001">
    <property type="protein sequence ID" value="KAK3393882.1"/>
    <property type="molecule type" value="Genomic_DNA"/>
</dbReference>